<dbReference type="Proteomes" id="UP001218188">
    <property type="component" value="Unassembled WGS sequence"/>
</dbReference>
<gene>
    <name evidence="2" type="ORF">C8F04DRAFT_1182833</name>
</gene>
<dbReference type="AlphaFoldDB" id="A0AAD6X323"/>
<evidence type="ECO:0000313" key="2">
    <source>
        <dbReference type="EMBL" id="KAJ7034837.1"/>
    </source>
</evidence>
<dbReference type="EMBL" id="JARJCM010000054">
    <property type="protein sequence ID" value="KAJ7034837.1"/>
    <property type="molecule type" value="Genomic_DNA"/>
</dbReference>
<proteinExistence type="predicted"/>
<feature type="region of interest" description="Disordered" evidence="1">
    <location>
        <begin position="466"/>
        <end position="486"/>
    </location>
</feature>
<protein>
    <submittedName>
        <fullName evidence="2">Uncharacterized protein</fullName>
    </submittedName>
</protein>
<name>A0AAD6X323_9AGAR</name>
<feature type="compositionally biased region" description="Basic and acidic residues" evidence="1">
    <location>
        <begin position="476"/>
        <end position="486"/>
    </location>
</feature>
<evidence type="ECO:0000256" key="1">
    <source>
        <dbReference type="SAM" id="MobiDB-lite"/>
    </source>
</evidence>
<keyword evidence="3" id="KW-1185">Reference proteome</keyword>
<reference evidence="2" key="1">
    <citation type="submission" date="2023-03" db="EMBL/GenBank/DDBJ databases">
        <title>Massive genome expansion in bonnet fungi (Mycena s.s.) driven by repeated elements and novel gene families across ecological guilds.</title>
        <authorList>
            <consortium name="Lawrence Berkeley National Laboratory"/>
            <person name="Harder C.B."/>
            <person name="Miyauchi S."/>
            <person name="Viragh M."/>
            <person name="Kuo A."/>
            <person name="Thoen E."/>
            <person name="Andreopoulos B."/>
            <person name="Lu D."/>
            <person name="Skrede I."/>
            <person name="Drula E."/>
            <person name="Henrissat B."/>
            <person name="Morin E."/>
            <person name="Kohler A."/>
            <person name="Barry K."/>
            <person name="LaButti K."/>
            <person name="Morin E."/>
            <person name="Salamov A."/>
            <person name="Lipzen A."/>
            <person name="Mereny Z."/>
            <person name="Hegedus B."/>
            <person name="Baldrian P."/>
            <person name="Stursova M."/>
            <person name="Weitz H."/>
            <person name="Taylor A."/>
            <person name="Grigoriev I.V."/>
            <person name="Nagy L.G."/>
            <person name="Martin F."/>
            <person name="Kauserud H."/>
        </authorList>
    </citation>
    <scope>NUCLEOTIDE SEQUENCE</scope>
    <source>
        <strain evidence="2">CBHHK200</strain>
    </source>
</reference>
<organism evidence="2 3">
    <name type="scientific">Mycena alexandri</name>
    <dbReference type="NCBI Taxonomy" id="1745969"/>
    <lineage>
        <taxon>Eukaryota</taxon>
        <taxon>Fungi</taxon>
        <taxon>Dikarya</taxon>
        <taxon>Basidiomycota</taxon>
        <taxon>Agaricomycotina</taxon>
        <taxon>Agaricomycetes</taxon>
        <taxon>Agaricomycetidae</taxon>
        <taxon>Agaricales</taxon>
        <taxon>Marasmiineae</taxon>
        <taxon>Mycenaceae</taxon>
        <taxon>Mycena</taxon>
    </lineage>
</organism>
<evidence type="ECO:0000313" key="3">
    <source>
        <dbReference type="Proteomes" id="UP001218188"/>
    </source>
</evidence>
<sequence>MSSARPDDLTPPSELIPHHTLHATPFGIRKELRSVFSTQKALFRLLFEVPSSPMRNTFLLEEPRRRSRHGLATAETLARYTKGRIHTIIIKQNEPAAHRILGGLTKPNYTVKSDATEMKNVGATCAALRARTASGASIILCSTWDKMRVCSAPDSDWVSAQPISSGGKVQVHHIPEPNARFRFGVRGAGAAFERRTRKSDIQSIFDGFGAISGDIRALVASQSLLDCWIDVLQPVPWQSPSVLHHRSSDRTVPRLEIHLNNLRIVLVGHFTVLEALELNHSRSRTIHAFSSPLPFLAVDVEATPLGAPLRFVRISSPYNDAIGSPPSTRVLRSYTPVWCAPYTRSMDLGCAFRPFTWALHDAREYLACITQDECAEHVLYALLDPAHPHGAFHQSDILLERIFHGVVDEISWQERNFLPPTHFLNCFISELRERRTGKGVLWDGDRTRMLRVRSDQWEDIGVGRVNASTGGQAQEPPKEIMSHDRQTQTVSTPTSTEASRFLHLISCSAANLVALLLGFLPVCPEKRRVRIDNILLAFEETTPCIEDIHVNWRKVQFYMKSTAAGGPFDWGQAIPPNPG</sequence>
<comment type="caution">
    <text evidence="2">The sequence shown here is derived from an EMBL/GenBank/DDBJ whole genome shotgun (WGS) entry which is preliminary data.</text>
</comment>
<accession>A0AAD6X323</accession>